<dbReference type="InterPro" id="IPR013088">
    <property type="entry name" value="Znf_NHR/GATA"/>
</dbReference>
<evidence type="ECO:0000313" key="9">
    <source>
        <dbReference type="EMBL" id="CAI4034315.1"/>
    </source>
</evidence>
<dbReference type="RefSeq" id="XP_056077436.1">
    <property type="nucleotide sequence ID" value="XM_056223415.1"/>
</dbReference>
<dbReference type="PROSITE" id="PS50114">
    <property type="entry name" value="GATA_ZN_FINGER_2"/>
    <property type="match status" value="1"/>
</dbReference>
<evidence type="ECO:0000259" key="8">
    <source>
        <dbReference type="PROSITE" id="PS50114"/>
    </source>
</evidence>
<dbReference type="PANTHER" id="PTHR10071">
    <property type="entry name" value="TRANSCRIPTION FACTOR GATA FAMILY MEMBER"/>
    <property type="match status" value="1"/>
</dbReference>
<dbReference type="InterPro" id="IPR039355">
    <property type="entry name" value="Transcription_factor_GATA"/>
</dbReference>
<evidence type="ECO:0000256" key="6">
    <source>
        <dbReference type="PROSITE-ProRule" id="PRU00094"/>
    </source>
</evidence>
<dbReference type="GO" id="GO:0000981">
    <property type="term" value="F:DNA-binding transcription factor activity, RNA polymerase II-specific"/>
    <property type="evidence" value="ECO:0007669"/>
    <property type="project" value="TreeGrafter"/>
</dbReference>
<keyword evidence="5" id="KW-0539">Nucleus</keyword>
<dbReference type="GO" id="GO:0008270">
    <property type="term" value="F:zinc ion binding"/>
    <property type="evidence" value="ECO:0007669"/>
    <property type="project" value="UniProtKB-KW"/>
</dbReference>
<feature type="domain" description="GATA-type" evidence="8">
    <location>
        <begin position="131"/>
        <end position="178"/>
    </location>
</feature>
<dbReference type="SUPFAM" id="SSF57716">
    <property type="entry name" value="Glucocorticoid receptor-like (DNA-binding domain)"/>
    <property type="match status" value="1"/>
</dbReference>
<feature type="region of interest" description="Disordered" evidence="7">
    <location>
        <begin position="379"/>
        <end position="399"/>
    </location>
</feature>
<dbReference type="FunFam" id="3.30.50.10:FF:000007">
    <property type="entry name" value="Nitrogen regulatory AreA, N-terminal"/>
    <property type="match status" value="1"/>
</dbReference>
<dbReference type="InterPro" id="IPR000679">
    <property type="entry name" value="Znf_GATA"/>
</dbReference>
<protein>
    <recommendedName>
        <fullName evidence="8">GATA-type domain-containing protein</fullName>
    </recommendedName>
</protein>
<evidence type="ECO:0000313" key="10">
    <source>
        <dbReference type="Proteomes" id="UP001161438"/>
    </source>
</evidence>
<feature type="compositionally biased region" description="Basic and acidic residues" evidence="7">
    <location>
        <begin position="244"/>
        <end position="253"/>
    </location>
</feature>
<organism evidence="9 10">
    <name type="scientific">Saccharomyces mikatae IFO 1815</name>
    <dbReference type="NCBI Taxonomy" id="226126"/>
    <lineage>
        <taxon>Eukaryota</taxon>
        <taxon>Fungi</taxon>
        <taxon>Dikarya</taxon>
        <taxon>Ascomycota</taxon>
        <taxon>Saccharomycotina</taxon>
        <taxon>Saccharomycetes</taxon>
        <taxon>Saccharomycetales</taxon>
        <taxon>Saccharomycetaceae</taxon>
        <taxon>Saccharomyces</taxon>
    </lineage>
</organism>
<dbReference type="PANTHER" id="PTHR10071:SF281">
    <property type="entry name" value="BOX A-BINDING FACTOR-RELATED"/>
    <property type="match status" value="1"/>
</dbReference>
<evidence type="ECO:0000256" key="5">
    <source>
        <dbReference type="ARBA" id="ARBA00023242"/>
    </source>
</evidence>
<proteinExistence type="predicted"/>
<dbReference type="Gene3D" id="3.30.50.10">
    <property type="entry name" value="Erythroid Transcription Factor GATA-1, subunit A"/>
    <property type="match status" value="1"/>
</dbReference>
<evidence type="ECO:0000256" key="3">
    <source>
        <dbReference type="ARBA" id="ARBA00022771"/>
    </source>
</evidence>
<feature type="compositionally biased region" description="Polar residues" evidence="7">
    <location>
        <begin position="22"/>
        <end position="33"/>
    </location>
</feature>
<keyword evidence="2" id="KW-0479">Metal-binding</keyword>
<evidence type="ECO:0000256" key="1">
    <source>
        <dbReference type="ARBA" id="ARBA00004123"/>
    </source>
</evidence>
<keyword evidence="4" id="KW-0862">Zinc</keyword>
<dbReference type="SMART" id="SM00401">
    <property type="entry name" value="ZnF_GATA"/>
    <property type="match status" value="1"/>
</dbReference>
<dbReference type="PRINTS" id="PR00619">
    <property type="entry name" value="GATAZNFINGER"/>
</dbReference>
<feature type="region of interest" description="Disordered" evidence="7">
    <location>
        <begin position="213"/>
        <end position="286"/>
    </location>
</feature>
<gene>
    <name evidence="9" type="primary">SMKI10G1020</name>
    <name evidence="9" type="ORF">SMKI_10G1020</name>
</gene>
<reference evidence="9" key="1">
    <citation type="submission" date="2022-10" db="EMBL/GenBank/DDBJ databases">
        <authorList>
            <person name="Byrne P K."/>
        </authorList>
    </citation>
    <scope>NUCLEOTIDE SEQUENCE</scope>
    <source>
        <strain evidence="9">IFO1815</strain>
    </source>
</reference>
<dbReference type="GO" id="GO:0005634">
    <property type="term" value="C:nucleus"/>
    <property type="evidence" value="ECO:0007669"/>
    <property type="project" value="UniProtKB-SubCell"/>
</dbReference>
<evidence type="ECO:0000256" key="7">
    <source>
        <dbReference type="SAM" id="MobiDB-lite"/>
    </source>
</evidence>
<dbReference type="Proteomes" id="UP001161438">
    <property type="component" value="Chromosome 10"/>
</dbReference>
<evidence type="ECO:0000256" key="4">
    <source>
        <dbReference type="ARBA" id="ARBA00022833"/>
    </source>
</evidence>
<dbReference type="GO" id="GO:0045944">
    <property type="term" value="P:positive regulation of transcription by RNA polymerase II"/>
    <property type="evidence" value="ECO:0007669"/>
    <property type="project" value="TreeGrafter"/>
</dbReference>
<dbReference type="EMBL" id="OX365766">
    <property type="protein sequence ID" value="CAI4034315.1"/>
    <property type="molecule type" value="Genomic_DNA"/>
</dbReference>
<feature type="region of interest" description="Disordered" evidence="7">
    <location>
        <begin position="22"/>
        <end position="43"/>
    </location>
</feature>
<dbReference type="GO" id="GO:0000122">
    <property type="term" value="P:negative regulation of transcription by RNA polymerase II"/>
    <property type="evidence" value="ECO:0007669"/>
    <property type="project" value="TreeGrafter"/>
</dbReference>
<dbReference type="AlphaFoldDB" id="A0AA35IP37"/>
<keyword evidence="10" id="KW-1185">Reference proteome</keyword>
<name>A0AA35IP37_SACMI</name>
<evidence type="ECO:0000256" key="2">
    <source>
        <dbReference type="ARBA" id="ARBA00022723"/>
    </source>
</evidence>
<dbReference type="CDD" id="cd00202">
    <property type="entry name" value="ZnF_GATA"/>
    <property type="match status" value="1"/>
</dbReference>
<keyword evidence="3 6" id="KW-0863">Zinc-finger</keyword>
<dbReference type="Pfam" id="PF00320">
    <property type="entry name" value="GATA"/>
    <property type="match status" value="1"/>
</dbReference>
<sequence>MALQATTLGSYNIRKRDNVFESNSSEDASNLNQSEEEEHIGKWPPLGYEVVSSEHKSPIKLGEPQASISISNNMNFKADDRPFSASSAGNSSPEMSTMHHILSRNQVRNNGQITVTSGNSNISNDVNVPVCRNCSTSTTPLWRRDEHGAVLCNACGLFLKLHGKPRPISLKTDVIKSRNRKSNTNYAHGLDNFRNQTLLAELKGENNLESINRKAGKSAHDDKKKKNSQPSLRTSSAVKVTKKSKTDSKEKTGSHLSTTRLEVLMSGDSSRPRLKPKLPKQDGAMHQEKLLTFPSFTDIKDYSNSVHQSALIKEWPHFSASSFPPNAPHSVTSKVGTDSPQLPHLSMLLNSLSSSSISNNACETISNCNNGITSTAATLAPTSSRTTDSNPSEIPNRIRSTISSPDLLSAKRIDPTPLSFHMASINDMLESKDRVENNVKNEGTPSHFIPLIQSSKHHYLSAANPDAISNGISSSDVISERKVKGHSVKTLDEPLSAKLPKEEEIIKLKTRINELELVTDLYRRHITELDEKCRALEERLERAEIQERNRGG</sequence>
<feature type="compositionally biased region" description="Polar residues" evidence="7">
    <location>
        <begin position="388"/>
        <end position="399"/>
    </location>
</feature>
<dbReference type="GeneID" id="80919132"/>
<accession>A0AA35IP37</accession>
<dbReference type="PROSITE" id="PS00344">
    <property type="entry name" value="GATA_ZN_FINGER_1"/>
    <property type="match status" value="1"/>
</dbReference>
<comment type="subcellular location">
    <subcellularLocation>
        <location evidence="1">Nucleus</location>
    </subcellularLocation>
</comment>
<dbReference type="GO" id="GO:0000978">
    <property type="term" value="F:RNA polymerase II cis-regulatory region sequence-specific DNA binding"/>
    <property type="evidence" value="ECO:0007669"/>
    <property type="project" value="TreeGrafter"/>
</dbReference>